<comment type="caution">
    <text evidence="2">The sequence shown here is derived from an EMBL/GenBank/DDBJ whole genome shotgun (WGS) entry which is preliminary data.</text>
</comment>
<keyword evidence="2" id="KW-0808">Transferase</keyword>
<reference evidence="2" key="1">
    <citation type="submission" date="2020-10" db="EMBL/GenBank/DDBJ databases">
        <authorList>
            <person name="Gilroy R."/>
        </authorList>
    </citation>
    <scope>NUCLEOTIDE SEQUENCE</scope>
    <source>
        <strain evidence="2">ChiW25-3613</strain>
    </source>
</reference>
<name>A0A9D1AFF1_9FIRM</name>
<accession>A0A9D1AFF1</accession>
<keyword evidence="2" id="KW-0012">Acyltransferase</keyword>
<evidence type="ECO:0000313" key="3">
    <source>
        <dbReference type="Proteomes" id="UP000824179"/>
    </source>
</evidence>
<keyword evidence="1" id="KW-0472">Membrane</keyword>
<dbReference type="GO" id="GO:0016746">
    <property type="term" value="F:acyltransferase activity"/>
    <property type="evidence" value="ECO:0007669"/>
    <property type="project" value="UniProtKB-KW"/>
</dbReference>
<sequence length="304" mass="33494">MKRVYYYCDELKDDFAGTNIQAKSLPDDYKYVPAGRGWRAARMMVYKIFATPIIVVVSLFLARYKNKRVLKGYKKGGAFIYGNHTAFVSDAMNPTRIAFPRTADVVVNADAVSIKFGVGGLVRLLGGVPVPDSLHGLKNFSADIEAAAQGGHWVAIYPEAHIWPYYTGIRPFGAASFKYPAKCNVPVFAFTTTYQKRRFFKRPRKVVYIDGPFFAGEGSVKERAESLRGQVYAAMCERAKLNTCTYCEYYKVGNPRLAAVLNGAQDAASARGANRAALKKSAAEAFIALDSADKEEAIAILDKA</sequence>
<dbReference type="AlphaFoldDB" id="A0A9D1AFF1"/>
<evidence type="ECO:0000313" key="2">
    <source>
        <dbReference type="EMBL" id="HIR38933.1"/>
    </source>
</evidence>
<keyword evidence="1" id="KW-0812">Transmembrane</keyword>
<gene>
    <name evidence="2" type="ORF">IAB90_00965</name>
</gene>
<organism evidence="2 3">
    <name type="scientific">Candidatus Coproplasma stercoripullorum</name>
    <dbReference type="NCBI Taxonomy" id="2840751"/>
    <lineage>
        <taxon>Bacteria</taxon>
        <taxon>Bacillati</taxon>
        <taxon>Bacillota</taxon>
        <taxon>Clostridia</taxon>
        <taxon>Eubacteriales</taxon>
        <taxon>Candidatus Coproplasma</taxon>
    </lineage>
</organism>
<reference evidence="2" key="2">
    <citation type="journal article" date="2021" name="PeerJ">
        <title>Extensive microbial diversity within the chicken gut microbiome revealed by metagenomics and culture.</title>
        <authorList>
            <person name="Gilroy R."/>
            <person name="Ravi A."/>
            <person name="Getino M."/>
            <person name="Pursley I."/>
            <person name="Horton D.L."/>
            <person name="Alikhan N.F."/>
            <person name="Baker D."/>
            <person name="Gharbi K."/>
            <person name="Hall N."/>
            <person name="Watson M."/>
            <person name="Adriaenssens E.M."/>
            <person name="Foster-Nyarko E."/>
            <person name="Jarju S."/>
            <person name="Secka A."/>
            <person name="Antonio M."/>
            <person name="Oren A."/>
            <person name="Chaudhuri R.R."/>
            <person name="La Ragione R."/>
            <person name="Hildebrand F."/>
            <person name="Pallen M.J."/>
        </authorList>
    </citation>
    <scope>NUCLEOTIDE SEQUENCE</scope>
    <source>
        <strain evidence="2">ChiW25-3613</strain>
    </source>
</reference>
<protein>
    <submittedName>
        <fullName evidence="2">1-acyl-sn-glycerol-3-phosphate acyltransferase</fullName>
    </submittedName>
</protein>
<evidence type="ECO:0000256" key="1">
    <source>
        <dbReference type="SAM" id="Phobius"/>
    </source>
</evidence>
<dbReference type="EMBL" id="DVHB01000019">
    <property type="protein sequence ID" value="HIR38933.1"/>
    <property type="molecule type" value="Genomic_DNA"/>
</dbReference>
<proteinExistence type="predicted"/>
<feature type="transmembrane region" description="Helical" evidence="1">
    <location>
        <begin position="44"/>
        <end position="64"/>
    </location>
</feature>
<keyword evidence="1" id="KW-1133">Transmembrane helix</keyword>
<dbReference type="Proteomes" id="UP000824179">
    <property type="component" value="Unassembled WGS sequence"/>
</dbReference>